<keyword evidence="5" id="KW-1185">Reference proteome</keyword>
<evidence type="ECO:0000256" key="3">
    <source>
        <dbReference type="HAMAP-Rule" id="MF_01830"/>
    </source>
</evidence>
<dbReference type="HAMAP" id="MF_01830">
    <property type="entry name" value="Hydro_lyase"/>
    <property type="match status" value="1"/>
</dbReference>
<dbReference type="EC" id="4.2.1.-" evidence="3"/>
<dbReference type="InterPro" id="IPR009906">
    <property type="entry name" value="D-Glu_cyclase"/>
</dbReference>
<evidence type="ECO:0000313" key="5">
    <source>
        <dbReference type="Proteomes" id="UP000199502"/>
    </source>
</evidence>
<dbReference type="Gene3D" id="3.30.2040.10">
    <property type="entry name" value="PSTPO5379-like domain"/>
    <property type="match status" value="1"/>
</dbReference>
<dbReference type="SUPFAM" id="SSF160920">
    <property type="entry name" value="PSTPO5379-like"/>
    <property type="match status" value="1"/>
</dbReference>
<dbReference type="FunFam" id="3.30.2040.10:FF:000001">
    <property type="entry name" value="D-glutamate cyclase, mitochondrial"/>
    <property type="match status" value="1"/>
</dbReference>
<comment type="similarity">
    <text evidence="1 3">Belongs to the D-glutamate cyclase family.</text>
</comment>
<protein>
    <recommendedName>
        <fullName evidence="3">Putative hydro-lyase SAMN05660710_03228</fullName>
        <ecNumber evidence="3">4.2.1.-</ecNumber>
    </recommendedName>
</protein>
<dbReference type="NCBIfam" id="NF003969">
    <property type="entry name" value="PRK05463.1"/>
    <property type="match status" value="1"/>
</dbReference>
<dbReference type="Gene3D" id="3.40.1640.10">
    <property type="entry name" value="PSTPO5379-like"/>
    <property type="match status" value="1"/>
</dbReference>
<evidence type="ECO:0000256" key="1">
    <source>
        <dbReference type="ARBA" id="ARBA00007896"/>
    </source>
</evidence>
<proteinExistence type="inferred from homology"/>
<organism evidence="4 5">
    <name type="scientific">Paracoccus tibetensis</name>
    <dbReference type="NCBI Taxonomy" id="336292"/>
    <lineage>
        <taxon>Bacteria</taxon>
        <taxon>Pseudomonadati</taxon>
        <taxon>Pseudomonadota</taxon>
        <taxon>Alphaproteobacteria</taxon>
        <taxon>Rhodobacterales</taxon>
        <taxon>Paracoccaceae</taxon>
        <taxon>Paracoccus</taxon>
    </lineage>
</organism>
<dbReference type="Pfam" id="PF07286">
    <property type="entry name" value="D-Glu_cyclase"/>
    <property type="match status" value="1"/>
</dbReference>
<dbReference type="PANTHER" id="PTHR32022">
    <property type="entry name" value="D-GLUTAMATE CYCLASE, MITOCHONDRIAL"/>
    <property type="match status" value="1"/>
</dbReference>
<dbReference type="PANTHER" id="PTHR32022:SF10">
    <property type="entry name" value="D-GLUTAMATE CYCLASE, MITOCHONDRIAL"/>
    <property type="match status" value="1"/>
</dbReference>
<dbReference type="InterPro" id="IPR016938">
    <property type="entry name" value="UPF0317"/>
</dbReference>
<sequence>MNQLSQDLRDPATLRRLIRSGGHDGPTAGLCGDALQANLVILPGAEAADFLRYCQQNPRPCPLLAVGAPGDPALPTLGRDIDIRTDVPRYRVWRDGVLEAEPTDISDWWRDDMVSFLIGCSFSFEDALIAAGIPVRHSAAGRNVPMYRTSLMTRPAGRFGGPLVVSLRAMPAADAIEAVRICADFPLAHGAPVHLGDPALIGIADLDAPDYGDPPVIEPGDLPVFWACGVTPQAAIEAARPALALTHAPGHMLVTDIPAARAERILTSPGTGPGRAI</sequence>
<dbReference type="RefSeq" id="WP_090747009.1">
    <property type="nucleotide sequence ID" value="NZ_FMVT01000013.1"/>
</dbReference>
<evidence type="ECO:0000256" key="2">
    <source>
        <dbReference type="ARBA" id="ARBA00023239"/>
    </source>
</evidence>
<accession>A0A1G5JJE5</accession>
<name>A0A1G5JJE5_9RHOB</name>
<evidence type="ECO:0000313" key="4">
    <source>
        <dbReference type="EMBL" id="SCY88010.1"/>
    </source>
</evidence>
<dbReference type="AlphaFoldDB" id="A0A1G5JJE5"/>
<dbReference type="InterPro" id="IPR038021">
    <property type="entry name" value="Putative_hydro-lyase"/>
</dbReference>
<dbReference type="OrthoDB" id="149585at2"/>
<dbReference type="STRING" id="336292.SAMN05660710_03228"/>
<keyword evidence="2 3" id="KW-0456">Lyase</keyword>
<gene>
    <name evidence="4" type="ORF">SAMN05660710_03228</name>
</gene>
<dbReference type="PIRSF" id="PIRSF029755">
    <property type="entry name" value="UCP029755"/>
    <property type="match status" value="1"/>
</dbReference>
<dbReference type="Proteomes" id="UP000199502">
    <property type="component" value="Unassembled WGS sequence"/>
</dbReference>
<reference evidence="4 5" key="1">
    <citation type="submission" date="2016-10" db="EMBL/GenBank/DDBJ databases">
        <authorList>
            <person name="de Groot N.N."/>
        </authorList>
    </citation>
    <scope>NUCLEOTIDE SEQUENCE [LARGE SCALE GENOMIC DNA]</scope>
    <source>
        <strain evidence="4 5">CGMCC 1.8925</strain>
    </source>
</reference>
<dbReference type="EMBL" id="FMVT01000013">
    <property type="protein sequence ID" value="SCY88010.1"/>
    <property type="molecule type" value="Genomic_DNA"/>
</dbReference>
<dbReference type="GO" id="GO:0016829">
    <property type="term" value="F:lyase activity"/>
    <property type="evidence" value="ECO:0007669"/>
    <property type="project" value="UniProtKB-KW"/>
</dbReference>